<evidence type="ECO:0000259" key="2">
    <source>
        <dbReference type="Pfam" id="PF03795"/>
    </source>
</evidence>
<gene>
    <name evidence="3" type="ORF">GCM10009789_24840</name>
</gene>
<organism evidence="3 4">
    <name type="scientific">Kribbella sancticallisti</name>
    <dbReference type="NCBI Taxonomy" id="460087"/>
    <lineage>
        <taxon>Bacteria</taxon>
        <taxon>Bacillati</taxon>
        <taxon>Actinomycetota</taxon>
        <taxon>Actinomycetes</taxon>
        <taxon>Propionibacteriales</taxon>
        <taxon>Kribbellaceae</taxon>
        <taxon>Kribbella</taxon>
    </lineage>
</organism>
<dbReference type="Proteomes" id="UP001500393">
    <property type="component" value="Unassembled WGS sequence"/>
</dbReference>
<evidence type="ECO:0000256" key="1">
    <source>
        <dbReference type="ARBA" id="ARBA00007689"/>
    </source>
</evidence>
<protein>
    <submittedName>
        <fullName evidence="3">YciI family protein</fullName>
    </submittedName>
</protein>
<name>A0ABP4P0M6_9ACTN</name>
<reference evidence="4" key="1">
    <citation type="journal article" date="2019" name="Int. J. Syst. Evol. Microbiol.">
        <title>The Global Catalogue of Microorganisms (GCM) 10K type strain sequencing project: providing services to taxonomists for standard genome sequencing and annotation.</title>
        <authorList>
            <consortium name="The Broad Institute Genomics Platform"/>
            <consortium name="The Broad Institute Genome Sequencing Center for Infectious Disease"/>
            <person name="Wu L."/>
            <person name="Ma J."/>
        </authorList>
    </citation>
    <scope>NUCLEOTIDE SEQUENCE [LARGE SCALE GENOMIC DNA]</scope>
    <source>
        <strain evidence="4">JCM 14969</strain>
    </source>
</reference>
<comment type="caution">
    <text evidence="3">The sequence shown here is derived from an EMBL/GenBank/DDBJ whole genome shotgun (WGS) entry which is preliminary data.</text>
</comment>
<dbReference type="EMBL" id="BAAAOS010000018">
    <property type="protein sequence ID" value="GAA1570328.1"/>
    <property type="molecule type" value="Genomic_DNA"/>
</dbReference>
<feature type="domain" description="YCII-related" evidence="2">
    <location>
        <begin position="20"/>
        <end position="129"/>
    </location>
</feature>
<dbReference type="SUPFAM" id="SSF54909">
    <property type="entry name" value="Dimeric alpha+beta barrel"/>
    <property type="match status" value="1"/>
</dbReference>
<evidence type="ECO:0000313" key="3">
    <source>
        <dbReference type="EMBL" id="GAA1570328.1"/>
    </source>
</evidence>
<dbReference type="InterPro" id="IPR011008">
    <property type="entry name" value="Dimeric_a/b-barrel"/>
</dbReference>
<keyword evidence="4" id="KW-1185">Reference proteome</keyword>
<sequence length="134" mass="14438">MSGGVSTSPLSDPDRGATVKYMLLIYGNADTWDALAAEGIESVYDVHRGMLAETRANGELLAADGLTTDRARVVQVKDGVPAVTDGPFTESKEVLAGYYLLDCTLERATELAARLPEARYSPVEVRALTEPFEE</sequence>
<dbReference type="Pfam" id="PF03795">
    <property type="entry name" value="YCII"/>
    <property type="match status" value="1"/>
</dbReference>
<proteinExistence type="inferred from homology"/>
<dbReference type="PANTHER" id="PTHR35174:SF3">
    <property type="entry name" value="BLL7171 PROTEIN"/>
    <property type="match status" value="1"/>
</dbReference>
<evidence type="ECO:0000313" key="4">
    <source>
        <dbReference type="Proteomes" id="UP001500393"/>
    </source>
</evidence>
<comment type="similarity">
    <text evidence="1">Belongs to the YciI family.</text>
</comment>
<dbReference type="Gene3D" id="3.30.70.1060">
    <property type="entry name" value="Dimeric alpha+beta barrel"/>
    <property type="match status" value="1"/>
</dbReference>
<accession>A0ABP4P0M6</accession>
<dbReference type="PANTHER" id="PTHR35174">
    <property type="entry name" value="BLL7171 PROTEIN-RELATED"/>
    <property type="match status" value="1"/>
</dbReference>
<dbReference type="InterPro" id="IPR005545">
    <property type="entry name" value="YCII"/>
</dbReference>